<accession>Q4STJ6</accession>
<dbReference type="SUPFAM" id="SSF53448">
    <property type="entry name" value="Nucleotide-diphospho-sugar transferases"/>
    <property type="match status" value="1"/>
</dbReference>
<dbReference type="GO" id="GO:0006493">
    <property type="term" value="P:protein O-linked glycosylation"/>
    <property type="evidence" value="ECO:0007669"/>
    <property type="project" value="TreeGrafter"/>
</dbReference>
<protein>
    <submittedName>
        <fullName evidence="3">(spotted green pufferfish) hypothetical protein</fullName>
    </submittedName>
</protein>
<feature type="non-terminal residue" evidence="3">
    <location>
        <position position="344"/>
    </location>
</feature>
<dbReference type="AlphaFoldDB" id="Q4STJ6"/>
<reference evidence="3" key="1">
    <citation type="journal article" date="2004" name="Nature">
        <title>Genome duplication in the teleost fish Tetraodon nigroviridis reveals the early vertebrate proto-karyotype.</title>
        <authorList>
            <person name="Jaillon O."/>
            <person name="Aury J.-M."/>
            <person name="Brunet F."/>
            <person name="Petit J.-L."/>
            <person name="Stange-Thomann N."/>
            <person name="Mauceli E."/>
            <person name="Bouneau L."/>
            <person name="Fischer C."/>
            <person name="Ozouf-Costaz C."/>
            <person name="Bernot A."/>
            <person name="Nicaud S."/>
            <person name="Jaffe D."/>
            <person name="Fisher S."/>
            <person name="Lutfalla G."/>
            <person name="Dossat C."/>
            <person name="Segurens B."/>
            <person name="Dasilva C."/>
            <person name="Salanoubat M."/>
            <person name="Levy M."/>
            <person name="Boudet N."/>
            <person name="Castellano S."/>
            <person name="Anthouard V."/>
            <person name="Jubin C."/>
            <person name="Castelli V."/>
            <person name="Katinka M."/>
            <person name="Vacherie B."/>
            <person name="Biemont C."/>
            <person name="Skalli Z."/>
            <person name="Cattolico L."/>
            <person name="Poulain J."/>
            <person name="De Berardinis V."/>
            <person name="Cruaud C."/>
            <person name="Duprat S."/>
            <person name="Brottier P."/>
            <person name="Coutanceau J.-P."/>
            <person name="Gouzy J."/>
            <person name="Parra G."/>
            <person name="Lardier G."/>
            <person name="Chapple C."/>
            <person name="McKernan K.J."/>
            <person name="McEwan P."/>
            <person name="Bosak S."/>
            <person name="Kellis M."/>
            <person name="Volff J.-N."/>
            <person name="Guigo R."/>
            <person name="Zody M.C."/>
            <person name="Mesirov J."/>
            <person name="Lindblad-Toh K."/>
            <person name="Birren B."/>
            <person name="Nusbaum C."/>
            <person name="Kahn D."/>
            <person name="Robinson-Rechavi M."/>
            <person name="Laudet V."/>
            <person name="Schachter V."/>
            <person name="Quetier F."/>
            <person name="Saurin W."/>
            <person name="Scarpelli C."/>
            <person name="Wincker P."/>
            <person name="Lander E.S."/>
            <person name="Weissenbach J."/>
            <person name="Roest Crollius H."/>
        </authorList>
    </citation>
    <scope>NUCLEOTIDE SEQUENCE [LARGE SCALE GENOMIC DNA]</scope>
</reference>
<dbReference type="GO" id="GO:0004653">
    <property type="term" value="F:polypeptide N-acetylgalactosaminyltransferase activity"/>
    <property type="evidence" value="ECO:0007669"/>
    <property type="project" value="TreeGrafter"/>
</dbReference>
<dbReference type="OrthoDB" id="429263at2759"/>
<organism evidence="3">
    <name type="scientific">Tetraodon nigroviridis</name>
    <name type="common">Spotted green pufferfish</name>
    <name type="synonym">Chelonodon nigroviridis</name>
    <dbReference type="NCBI Taxonomy" id="99883"/>
    <lineage>
        <taxon>Eukaryota</taxon>
        <taxon>Metazoa</taxon>
        <taxon>Chordata</taxon>
        <taxon>Craniata</taxon>
        <taxon>Vertebrata</taxon>
        <taxon>Euteleostomi</taxon>
        <taxon>Actinopterygii</taxon>
        <taxon>Neopterygii</taxon>
        <taxon>Teleostei</taxon>
        <taxon>Neoteleostei</taxon>
        <taxon>Acanthomorphata</taxon>
        <taxon>Eupercaria</taxon>
        <taxon>Tetraodontiformes</taxon>
        <taxon>Tetradontoidea</taxon>
        <taxon>Tetraodontidae</taxon>
        <taxon>Tetraodon</taxon>
    </lineage>
</organism>
<proteinExistence type="predicted"/>
<dbReference type="PANTHER" id="PTHR11675">
    <property type="entry name" value="N-ACETYLGALACTOSAMINYLTRANSFERASE"/>
    <property type="match status" value="1"/>
</dbReference>
<gene>
    <name evidence="3" type="ORF">GSTENG00012914001</name>
</gene>
<dbReference type="PANTHER" id="PTHR11675:SF8">
    <property type="entry name" value="POLYPEPTIDE N-ACETYLGALACTOSAMINYLTRANSFERASE 14"/>
    <property type="match status" value="1"/>
</dbReference>
<evidence type="ECO:0000256" key="2">
    <source>
        <dbReference type="SAM" id="MobiDB-lite"/>
    </source>
</evidence>
<comment type="caution">
    <text evidence="3">The sequence shown here is derived from an EMBL/GenBank/DDBJ whole genome shotgun (WGS) entry which is preliminary data.</text>
</comment>
<reference evidence="3" key="2">
    <citation type="submission" date="2004-02" db="EMBL/GenBank/DDBJ databases">
        <authorList>
            <consortium name="Genoscope"/>
            <consortium name="Whitehead Institute Centre for Genome Research"/>
        </authorList>
    </citation>
    <scope>NUCLEOTIDE SEQUENCE</scope>
</reference>
<name>Q4STJ6_TETNG</name>
<feature type="region of interest" description="Disordered" evidence="2">
    <location>
        <begin position="311"/>
        <end position="344"/>
    </location>
</feature>
<dbReference type="Gene3D" id="3.90.550.10">
    <property type="entry name" value="Spore Coat Polysaccharide Biosynthesis Protein SpsA, Chain A"/>
    <property type="match status" value="1"/>
</dbReference>
<sequence>QDPTRVVSPVIDIINMDTFAYVAASADLRGGFDWSLHFKWEQLSPEQRARRTDPAQPIKTPIIAGGLFVIDRSWFNHLGKYDTAMDIWGGENFVRRQSGDPPLQPSGSRVQEEAPVRFPGGQRQHLHQEHAAHSGGVDGRLQPLLLLRSSGGAGKVLRRCTRAAGTPGEAQVQILQVVPGKRLPGTQGSRRLRFQVRRYQTAAELPGVAEGGRSGASRPHPGPLCRKTRGQRLEPALAEVGDPPGAPGVPVLPGLGDGSGWDGLVPHAGHQPLRTERVHTEMGRPLLLTPDLTHRWPPGTQKQALLLVVGPRERSRGSWPTREQTPVGVTRRPPHGSGGAGGGV</sequence>
<evidence type="ECO:0000313" key="3">
    <source>
        <dbReference type="EMBL" id="CAF96036.1"/>
    </source>
</evidence>
<dbReference type="GO" id="GO:0005794">
    <property type="term" value="C:Golgi apparatus"/>
    <property type="evidence" value="ECO:0007669"/>
    <property type="project" value="TreeGrafter"/>
</dbReference>
<evidence type="ECO:0000256" key="1">
    <source>
        <dbReference type="ARBA" id="ARBA00023157"/>
    </source>
</evidence>
<dbReference type="KEGG" id="tng:GSTEN00012914G001"/>
<keyword evidence="1" id="KW-1015">Disulfide bond</keyword>
<dbReference type="EMBL" id="CAAE01014183">
    <property type="protein sequence ID" value="CAF96036.1"/>
    <property type="molecule type" value="Genomic_DNA"/>
</dbReference>
<dbReference type="InterPro" id="IPR029044">
    <property type="entry name" value="Nucleotide-diphossugar_trans"/>
</dbReference>
<feature type="region of interest" description="Disordered" evidence="2">
    <location>
        <begin position="208"/>
        <end position="228"/>
    </location>
</feature>